<dbReference type="GO" id="GO:0004518">
    <property type="term" value="F:nuclease activity"/>
    <property type="evidence" value="ECO:0007669"/>
    <property type="project" value="InterPro"/>
</dbReference>
<gene>
    <name evidence="2" type="ORF">A7L45_13860</name>
</gene>
<dbReference type="GO" id="GO:0003677">
    <property type="term" value="F:DNA binding"/>
    <property type="evidence" value="ECO:0007669"/>
    <property type="project" value="InterPro"/>
</dbReference>
<organism evidence="2 3">
    <name type="scientific">Clostridium estertheticum subsp. estertheticum</name>
    <dbReference type="NCBI Taxonomy" id="1552"/>
    <lineage>
        <taxon>Bacteria</taxon>
        <taxon>Bacillati</taxon>
        <taxon>Bacillota</taxon>
        <taxon>Clostridia</taxon>
        <taxon>Eubacteriales</taxon>
        <taxon>Clostridiaceae</taxon>
        <taxon>Clostridium</taxon>
    </lineage>
</organism>
<accession>A0A1J0GI77</accession>
<dbReference type="GO" id="GO:0006259">
    <property type="term" value="P:DNA metabolic process"/>
    <property type="evidence" value="ECO:0007669"/>
    <property type="project" value="UniProtKB-ARBA"/>
</dbReference>
<keyword evidence="3" id="KW-1185">Reference proteome</keyword>
<name>A0A1J0GI77_9CLOT</name>
<feature type="domain" description="ERCC4" evidence="1">
    <location>
        <begin position="23"/>
        <end position="163"/>
    </location>
</feature>
<dbReference type="Proteomes" id="UP000182569">
    <property type="component" value="Chromosome"/>
</dbReference>
<reference evidence="3" key="1">
    <citation type="journal article" date="2016" name="Front. Microbiol.">
        <title>Complete Genome Sequence of Clostridium estertheticum DSM 8809, a Microbe Identified in Spoiled Vacuum Packed Beef.</title>
        <authorList>
            <person name="Yu Z."/>
            <person name="Gunn L."/>
            <person name="Brennan E."/>
            <person name="Reid R."/>
            <person name="Wall P.G."/>
            <person name="Gaora O.P."/>
            <person name="Hurley D."/>
            <person name="Bolton D."/>
            <person name="Fanning S."/>
        </authorList>
    </citation>
    <scope>NUCLEOTIDE SEQUENCE [LARGE SCALE GENOMIC DNA]</scope>
    <source>
        <strain evidence="3">DSM 8809</strain>
    </source>
</reference>
<dbReference type="Gene3D" id="3.40.50.10130">
    <property type="match status" value="1"/>
</dbReference>
<dbReference type="OrthoDB" id="2838811at2"/>
<dbReference type="InterPro" id="IPR011335">
    <property type="entry name" value="Restrct_endonuc-II-like"/>
</dbReference>
<dbReference type="AlphaFoldDB" id="A0A1J0GI77"/>
<evidence type="ECO:0000313" key="3">
    <source>
        <dbReference type="Proteomes" id="UP000182569"/>
    </source>
</evidence>
<evidence type="ECO:0000313" key="2">
    <source>
        <dbReference type="EMBL" id="APC41082.1"/>
    </source>
</evidence>
<dbReference type="RefSeq" id="WP_071613376.1">
    <property type="nucleotide sequence ID" value="NZ_CP015756.1"/>
</dbReference>
<sequence length="196" mass="23195">MNYKFTETEIKKLLKENFMILYDTREQINKNQHILDYFDKKKISYKRQKIDEGDYTAIITKCEKMGIYRDLYFPIGVERKNSVDELAGNLGEETDTHDDIRLIRELRRAKEKGIKMFLLIEDEHGRENIKAGKYRSLYLPKSFMARLRSLQDQFLTNTVFINKNDSGEEIFGILHYAVRNFLKGGYMDIGPEEVDV</sequence>
<dbReference type="STRING" id="1552.A7L45_13860"/>
<protein>
    <submittedName>
        <fullName evidence="2">Molybdopterin-guanine dinucleotide biosynthesis protein A</fullName>
    </submittedName>
</protein>
<proteinExistence type="predicted"/>
<dbReference type="SUPFAM" id="SSF52980">
    <property type="entry name" value="Restriction endonuclease-like"/>
    <property type="match status" value="1"/>
</dbReference>
<dbReference type="EMBL" id="CP015756">
    <property type="protein sequence ID" value="APC41082.1"/>
    <property type="molecule type" value="Genomic_DNA"/>
</dbReference>
<dbReference type="Pfam" id="PF02732">
    <property type="entry name" value="ERCC4"/>
    <property type="match status" value="1"/>
</dbReference>
<dbReference type="KEGG" id="ceu:A7L45_13860"/>
<dbReference type="InterPro" id="IPR006166">
    <property type="entry name" value="ERCC4_domain"/>
</dbReference>
<evidence type="ECO:0000259" key="1">
    <source>
        <dbReference type="Pfam" id="PF02732"/>
    </source>
</evidence>